<feature type="domain" description="Resolvase/invertase-type recombinase catalytic" evidence="3">
    <location>
        <begin position="1"/>
        <end position="150"/>
    </location>
</feature>
<accession>A0A101UXS2</accession>
<organism evidence="5 6">
    <name type="scientific">Streptomyces dysideae</name>
    <dbReference type="NCBI Taxonomy" id="909626"/>
    <lineage>
        <taxon>Bacteria</taxon>
        <taxon>Bacillati</taxon>
        <taxon>Actinomycetota</taxon>
        <taxon>Actinomycetes</taxon>
        <taxon>Kitasatosporales</taxon>
        <taxon>Streptomycetaceae</taxon>
        <taxon>Streptomyces</taxon>
    </lineage>
</organism>
<dbReference type="InterPro" id="IPR036162">
    <property type="entry name" value="Resolvase-like_N_sf"/>
</dbReference>
<dbReference type="PROSITE" id="PS51736">
    <property type="entry name" value="RECOMBINASES_3"/>
    <property type="match status" value="1"/>
</dbReference>
<dbReference type="InterPro" id="IPR050639">
    <property type="entry name" value="SSR_resolvase"/>
</dbReference>
<sequence length="594" mass="65638">MTYLRVSTKEQAQKGGQAEGFSIPAQREALHRKAESLDAVIVAEFVDAGESAKSADRPDLKRMLSYLATHRVDYVLVHKVDRLARNRVDDIEITMAIKKAGATLVSATENIDETPSGMLLHGIMSSIAEFYSRNLATEVHKGMSQKAIAGGTPGRVPLGYRNVGRTTDEGREERTVEIDPERADLIAWAYAAYATGEWTLRSMADELELRGLTTRKTPKLAARPVKPNVLHAILTNPYYKGEVIYRGVSHPGRHQPLTDPVTWEKVQDVFASHLVGEKQREHPHYLKSSVFCGTCGSRLIITNAKNRHGTVYPYFVCLGRHQKTTACTRKAMLTSKVEKLVEEHWATVQLEPALRATLERTLREVLVEHHKQDEEERRLLTNEHARLTAQRQKLVEAIYSGAMPMDMIASEQQRIGRRLTAVQERLEAVTAVSDKLEANLTAALDLAGDCQAAYRRAEPAVRRMFNQAFFTRLLIDEDDGVHSHHTKPFDILLAPEVLDAGRAIQVDRETGLAIMADALSNADDSDITPTNQKTPRSLRATGGLSGEPLAPVYGGEGSKTTTLVRPAGFEPATPALGVFPGRGADLRRCGPRGV</sequence>
<gene>
    <name evidence="5" type="ORF">AQJ91_23470</name>
</gene>
<dbReference type="SMART" id="SM00857">
    <property type="entry name" value="Resolvase"/>
    <property type="match status" value="1"/>
</dbReference>
<dbReference type="EMBL" id="LMXB01000058">
    <property type="protein sequence ID" value="KUO18824.1"/>
    <property type="molecule type" value="Genomic_DNA"/>
</dbReference>
<feature type="region of interest" description="Disordered" evidence="2">
    <location>
        <begin position="523"/>
        <end position="556"/>
    </location>
</feature>
<evidence type="ECO:0000256" key="2">
    <source>
        <dbReference type="SAM" id="MobiDB-lite"/>
    </source>
</evidence>
<dbReference type="Gene3D" id="3.90.1750.20">
    <property type="entry name" value="Putative Large Serine Recombinase, Chain B, Domain 2"/>
    <property type="match status" value="1"/>
</dbReference>
<evidence type="ECO:0000256" key="1">
    <source>
        <dbReference type="SAM" id="Coils"/>
    </source>
</evidence>
<dbReference type="Gene3D" id="3.40.50.1390">
    <property type="entry name" value="Resolvase, N-terminal catalytic domain"/>
    <property type="match status" value="1"/>
</dbReference>
<dbReference type="Pfam" id="PF07508">
    <property type="entry name" value="Recombinase"/>
    <property type="match status" value="1"/>
</dbReference>
<keyword evidence="1" id="KW-0175">Coiled coil</keyword>
<dbReference type="GO" id="GO:0000150">
    <property type="term" value="F:DNA strand exchange activity"/>
    <property type="evidence" value="ECO:0007669"/>
    <property type="project" value="InterPro"/>
</dbReference>
<feature type="domain" description="Recombinase" evidence="4">
    <location>
        <begin position="157"/>
        <end position="276"/>
    </location>
</feature>
<dbReference type="AlphaFoldDB" id="A0A101UXS2"/>
<feature type="coiled-coil region" evidence="1">
    <location>
        <begin position="370"/>
        <end position="439"/>
    </location>
</feature>
<keyword evidence="6" id="KW-1185">Reference proteome</keyword>
<dbReference type="CDD" id="cd00338">
    <property type="entry name" value="Ser_Recombinase"/>
    <property type="match status" value="1"/>
</dbReference>
<feature type="region of interest" description="Disordered" evidence="2">
    <location>
        <begin position="1"/>
        <end position="20"/>
    </location>
</feature>
<evidence type="ECO:0000313" key="6">
    <source>
        <dbReference type="Proteomes" id="UP000053260"/>
    </source>
</evidence>
<dbReference type="SUPFAM" id="SSF53041">
    <property type="entry name" value="Resolvase-like"/>
    <property type="match status" value="1"/>
</dbReference>
<dbReference type="PANTHER" id="PTHR30461">
    <property type="entry name" value="DNA-INVERTASE FROM LAMBDOID PROPHAGE"/>
    <property type="match status" value="1"/>
</dbReference>
<dbReference type="InterPro" id="IPR006119">
    <property type="entry name" value="Resolv_N"/>
</dbReference>
<dbReference type="InterPro" id="IPR038109">
    <property type="entry name" value="DNA_bind_recomb_sf"/>
</dbReference>
<name>A0A101UXS2_9ACTN</name>
<protein>
    <submittedName>
        <fullName evidence="5">Recombinase</fullName>
    </submittedName>
</protein>
<dbReference type="Pfam" id="PF00239">
    <property type="entry name" value="Resolvase"/>
    <property type="match status" value="1"/>
</dbReference>
<dbReference type="STRING" id="909626.AQJ91_23470"/>
<dbReference type="InterPro" id="IPR025827">
    <property type="entry name" value="Zn_ribbon_recom_dom"/>
</dbReference>
<evidence type="ECO:0000259" key="3">
    <source>
        <dbReference type="PROSITE" id="PS51736"/>
    </source>
</evidence>
<comment type="caution">
    <text evidence="5">The sequence shown here is derived from an EMBL/GenBank/DDBJ whole genome shotgun (WGS) entry which is preliminary data.</text>
</comment>
<dbReference type="PROSITE" id="PS51737">
    <property type="entry name" value="RECOMBINASE_DNA_BIND"/>
    <property type="match status" value="1"/>
</dbReference>
<evidence type="ECO:0000313" key="5">
    <source>
        <dbReference type="EMBL" id="KUO18824.1"/>
    </source>
</evidence>
<dbReference type="Pfam" id="PF13408">
    <property type="entry name" value="Zn_ribbon_recom"/>
    <property type="match status" value="1"/>
</dbReference>
<proteinExistence type="predicted"/>
<dbReference type="PANTHER" id="PTHR30461:SF23">
    <property type="entry name" value="DNA RECOMBINASE-RELATED"/>
    <property type="match status" value="1"/>
</dbReference>
<reference evidence="5 6" key="1">
    <citation type="submission" date="2015-10" db="EMBL/GenBank/DDBJ databases">
        <title>Draft genome sequence of Streptomyces sp. RV15, isolated from a marine sponge.</title>
        <authorList>
            <person name="Ruckert C."/>
            <person name="Abdelmohsen U.R."/>
            <person name="Winkler A."/>
            <person name="Hentschel U."/>
            <person name="Kalinowski J."/>
            <person name="Kampfer P."/>
            <person name="Glaeser S."/>
        </authorList>
    </citation>
    <scope>NUCLEOTIDE SEQUENCE [LARGE SCALE GENOMIC DNA]</scope>
    <source>
        <strain evidence="5 6">RV15</strain>
    </source>
</reference>
<dbReference type="GO" id="GO:0003677">
    <property type="term" value="F:DNA binding"/>
    <property type="evidence" value="ECO:0007669"/>
    <property type="project" value="InterPro"/>
</dbReference>
<dbReference type="InterPro" id="IPR011109">
    <property type="entry name" value="DNA_bind_recombinase_dom"/>
</dbReference>
<evidence type="ECO:0000259" key="4">
    <source>
        <dbReference type="PROSITE" id="PS51737"/>
    </source>
</evidence>
<dbReference type="Proteomes" id="UP000053260">
    <property type="component" value="Unassembled WGS sequence"/>
</dbReference>